<keyword evidence="7" id="KW-0472">Membrane</keyword>
<evidence type="ECO:0000256" key="5">
    <source>
        <dbReference type="ARBA" id="ARBA00022840"/>
    </source>
</evidence>
<feature type="compositionally biased region" description="Polar residues" evidence="6">
    <location>
        <begin position="227"/>
        <end position="248"/>
    </location>
</feature>
<keyword evidence="4" id="KW-0418">Kinase</keyword>
<evidence type="ECO:0000313" key="10">
    <source>
        <dbReference type="Proteomes" id="UP000594261"/>
    </source>
</evidence>
<dbReference type="GO" id="GO:0005886">
    <property type="term" value="C:plasma membrane"/>
    <property type="evidence" value="ECO:0007669"/>
    <property type="project" value="TreeGrafter"/>
</dbReference>
<dbReference type="AlphaFoldDB" id="A0A7N2MCR6"/>
<feature type="domain" description="S-locus receptor kinase C-terminal" evidence="8">
    <location>
        <begin position="208"/>
        <end position="245"/>
    </location>
</feature>
<dbReference type="InterPro" id="IPR021820">
    <property type="entry name" value="S-locus_recpt_kinase_C"/>
</dbReference>
<keyword evidence="1" id="KW-0723">Serine/threonine-protein kinase</keyword>
<keyword evidence="2" id="KW-0808">Transferase</keyword>
<evidence type="ECO:0000313" key="9">
    <source>
        <dbReference type="EnsemblPlants" id="QL08p035316:mrna"/>
    </source>
</evidence>
<dbReference type="SUPFAM" id="SSF56112">
    <property type="entry name" value="Protein kinase-like (PK-like)"/>
    <property type="match status" value="2"/>
</dbReference>
<dbReference type="PANTHER" id="PTHR27002">
    <property type="entry name" value="RECEPTOR-LIKE SERINE/THREONINE-PROTEIN KINASE SD1-8"/>
    <property type="match status" value="1"/>
</dbReference>
<dbReference type="OMA" id="HNFSDEN"/>
<evidence type="ECO:0000256" key="2">
    <source>
        <dbReference type="ARBA" id="ARBA00022679"/>
    </source>
</evidence>
<dbReference type="FunFam" id="3.30.200.20:FF:001858">
    <property type="entry name" value="Uncharacterized protein"/>
    <property type="match status" value="1"/>
</dbReference>
<dbReference type="GO" id="GO:0004674">
    <property type="term" value="F:protein serine/threonine kinase activity"/>
    <property type="evidence" value="ECO:0007669"/>
    <property type="project" value="UniProtKB-KW"/>
</dbReference>
<dbReference type="InterPro" id="IPR011009">
    <property type="entry name" value="Kinase-like_dom_sf"/>
</dbReference>
<organism evidence="9 10">
    <name type="scientific">Quercus lobata</name>
    <name type="common">Valley oak</name>
    <dbReference type="NCBI Taxonomy" id="97700"/>
    <lineage>
        <taxon>Eukaryota</taxon>
        <taxon>Viridiplantae</taxon>
        <taxon>Streptophyta</taxon>
        <taxon>Embryophyta</taxon>
        <taxon>Tracheophyta</taxon>
        <taxon>Spermatophyta</taxon>
        <taxon>Magnoliopsida</taxon>
        <taxon>eudicotyledons</taxon>
        <taxon>Gunneridae</taxon>
        <taxon>Pentapetalae</taxon>
        <taxon>rosids</taxon>
        <taxon>fabids</taxon>
        <taxon>Fagales</taxon>
        <taxon>Fagaceae</taxon>
        <taxon>Quercus</taxon>
    </lineage>
</organism>
<feature type="region of interest" description="Disordered" evidence="6">
    <location>
        <begin position="221"/>
        <end position="248"/>
    </location>
</feature>
<reference evidence="9 10" key="1">
    <citation type="journal article" date="2016" name="G3 (Bethesda)">
        <title>First Draft Assembly and Annotation of the Genome of a California Endemic Oak Quercus lobata Nee (Fagaceae).</title>
        <authorList>
            <person name="Sork V.L."/>
            <person name="Fitz-Gibbon S.T."/>
            <person name="Puiu D."/>
            <person name="Crepeau M."/>
            <person name="Gugger P.F."/>
            <person name="Sherman R."/>
            <person name="Stevens K."/>
            <person name="Langley C.H."/>
            <person name="Pellegrini M."/>
            <person name="Salzberg S.L."/>
        </authorList>
    </citation>
    <scope>NUCLEOTIDE SEQUENCE [LARGE SCALE GENOMIC DNA]</scope>
    <source>
        <strain evidence="9 10">cv. SW786</strain>
    </source>
</reference>
<dbReference type="GO" id="GO:0005524">
    <property type="term" value="F:ATP binding"/>
    <property type="evidence" value="ECO:0007669"/>
    <property type="project" value="UniProtKB-KW"/>
</dbReference>
<dbReference type="PANTHER" id="PTHR27002:SF1111">
    <property type="entry name" value="NON-SPECIFIC SERINE_THREONINE PROTEIN KINASE"/>
    <property type="match status" value="1"/>
</dbReference>
<evidence type="ECO:0000256" key="7">
    <source>
        <dbReference type="SAM" id="Phobius"/>
    </source>
</evidence>
<dbReference type="Gramene" id="QL08p035316:mrna">
    <property type="protein sequence ID" value="QL08p035316:mrna"/>
    <property type="gene ID" value="QL08p035316"/>
</dbReference>
<evidence type="ECO:0000256" key="4">
    <source>
        <dbReference type="ARBA" id="ARBA00022777"/>
    </source>
</evidence>
<keyword evidence="3" id="KW-0547">Nucleotide-binding</keyword>
<accession>A0A7N2MCR6</accession>
<keyword evidence="7" id="KW-0812">Transmembrane</keyword>
<dbReference type="Pfam" id="PF11883">
    <property type="entry name" value="DUF3403"/>
    <property type="match status" value="1"/>
</dbReference>
<dbReference type="EnsemblPlants" id="QL08p035316:mrna">
    <property type="protein sequence ID" value="QL08p035316:mrna"/>
    <property type="gene ID" value="QL08p035316"/>
</dbReference>
<keyword evidence="5" id="KW-0067">ATP-binding</keyword>
<reference evidence="9" key="2">
    <citation type="submission" date="2021-01" db="UniProtKB">
        <authorList>
            <consortium name="EnsemblPlants"/>
        </authorList>
    </citation>
    <scope>IDENTIFICATION</scope>
</reference>
<keyword evidence="10" id="KW-1185">Reference proteome</keyword>
<evidence type="ECO:0000259" key="8">
    <source>
        <dbReference type="Pfam" id="PF11883"/>
    </source>
</evidence>
<keyword evidence="7" id="KW-1133">Transmembrane helix</keyword>
<dbReference type="EMBL" id="LRBV02000008">
    <property type="status" value="NOT_ANNOTATED_CDS"/>
    <property type="molecule type" value="Genomic_DNA"/>
</dbReference>
<evidence type="ECO:0000256" key="1">
    <source>
        <dbReference type="ARBA" id="ARBA00022527"/>
    </source>
</evidence>
<protein>
    <recommendedName>
        <fullName evidence="8">S-locus receptor kinase C-terminal domain-containing protein</fullName>
    </recommendedName>
</protein>
<sequence length="248" mass="28237">MLRSSSGIRKARKEKGSAQPRWSKKLGGLSVTVLCVIVVMYIWRRKMTKRKEHRLIDQRNRAHRMLCSESHVQDLIDLGEFQEEDEKGIDLPFYDLESIRVATHNFSDENKLGQGGYGPVYKGKLPSGQEIAVKRLSKVSGQGLKEFKNETWGLWTNNKFLDLMDETLRDTCIADQFVKCLNIGLLCVQDDPSDRPTMSIVIKMLDGETLDLPTPKQPAFFIRRDQSNSTSSNKTESINEVTNSLEGR</sequence>
<proteinExistence type="predicted"/>
<feature type="transmembrane region" description="Helical" evidence="7">
    <location>
        <begin position="26"/>
        <end position="43"/>
    </location>
</feature>
<dbReference type="InParanoid" id="A0A7N2MCR6"/>
<evidence type="ECO:0000256" key="6">
    <source>
        <dbReference type="SAM" id="MobiDB-lite"/>
    </source>
</evidence>
<dbReference type="Proteomes" id="UP000594261">
    <property type="component" value="Chromosome 8"/>
</dbReference>
<dbReference type="Gene3D" id="3.30.200.20">
    <property type="entry name" value="Phosphorylase Kinase, domain 1"/>
    <property type="match status" value="1"/>
</dbReference>
<name>A0A7N2MCR6_QUELO</name>
<evidence type="ECO:0000256" key="3">
    <source>
        <dbReference type="ARBA" id="ARBA00022741"/>
    </source>
</evidence>